<feature type="compositionally biased region" description="Low complexity" evidence="1">
    <location>
        <begin position="33"/>
        <end position="50"/>
    </location>
</feature>
<dbReference type="AlphaFoldDB" id="A0A2M9BAG7"/>
<organism evidence="2 3">
    <name type="scientific">Hymenobacter chitinivorans DSM 11115</name>
    <dbReference type="NCBI Taxonomy" id="1121954"/>
    <lineage>
        <taxon>Bacteria</taxon>
        <taxon>Pseudomonadati</taxon>
        <taxon>Bacteroidota</taxon>
        <taxon>Cytophagia</taxon>
        <taxon>Cytophagales</taxon>
        <taxon>Hymenobacteraceae</taxon>
        <taxon>Hymenobacter</taxon>
    </lineage>
</organism>
<accession>A0A2M9BAG7</accession>
<comment type="caution">
    <text evidence="2">The sequence shown here is derived from an EMBL/GenBank/DDBJ whole genome shotgun (WGS) entry which is preliminary data.</text>
</comment>
<dbReference type="EMBL" id="PGFA01000002">
    <property type="protein sequence ID" value="PJJ54936.1"/>
    <property type="molecule type" value="Genomic_DNA"/>
</dbReference>
<evidence type="ECO:0000313" key="2">
    <source>
        <dbReference type="EMBL" id="PJJ54936.1"/>
    </source>
</evidence>
<gene>
    <name evidence="2" type="ORF">CLV45_3282</name>
</gene>
<keyword evidence="3" id="KW-1185">Reference proteome</keyword>
<feature type="compositionally biased region" description="Polar residues" evidence="1">
    <location>
        <begin position="64"/>
        <end position="75"/>
    </location>
</feature>
<sequence>MVKRTRRKQWAIIDYNGVEGYILLSQLAPFTAPSTPYSSGSSSGGSSSPSRNIQTGPRGGQYYINKNGNKTYIKH</sequence>
<evidence type="ECO:0000313" key="3">
    <source>
        <dbReference type="Proteomes" id="UP000228535"/>
    </source>
</evidence>
<proteinExistence type="predicted"/>
<evidence type="ECO:0000256" key="1">
    <source>
        <dbReference type="SAM" id="MobiDB-lite"/>
    </source>
</evidence>
<dbReference type="Proteomes" id="UP000228535">
    <property type="component" value="Unassembled WGS sequence"/>
</dbReference>
<reference evidence="2 3" key="1">
    <citation type="submission" date="2017-11" db="EMBL/GenBank/DDBJ databases">
        <title>Genomic Encyclopedia of Archaeal and Bacterial Type Strains, Phase II (KMG-II): From Individual Species to Whole Genera.</title>
        <authorList>
            <person name="Goeker M."/>
        </authorList>
    </citation>
    <scope>NUCLEOTIDE SEQUENCE [LARGE SCALE GENOMIC DNA]</scope>
    <source>
        <strain evidence="2 3">DSM 11115</strain>
    </source>
</reference>
<feature type="region of interest" description="Disordered" evidence="1">
    <location>
        <begin position="32"/>
        <end position="75"/>
    </location>
</feature>
<protein>
    <recommendedName>
        <fullName evidence="4">SH3 domain-containing protein</fullName>
    </recommendedName>
</protein>
<evidence type="ECO:0008006" key="4">
    <source>
        <dbReference type="Google" id="ProtNLM"/>
    </source>
</evidence>
<name>A0A2M9BAG7_9BACT</name>